<dbReference type="EMBL" id="OZ020097">
    <property type="protein sequence ID" value="CAK9269522.1"/>
    <property type="molecule type" value="Genomic_DNA"/>
</dbReference>
<name>A0ABP0WSY0_9BRYO</name>
<organism evidence="2 3">
    <name type="scientific">Sphagnum jensenii</name>
    <dbReference type="NCBI Taxonomy" id="128206"/>
    <lineage>
        <taxon>Eukaryota</taxon>
        <taxon>Viridiplantae</taxon>
        <taxon>Streptophyta</taxon>
        <taxon>Embryophyta</taxon>
        <taxon>Bryophyta</taxon>
        <taxon>Sphagnophytina</taxon>
        <taxon>Sphagnopsida</taxon>
        <taxon>Sphagnales</taxon>
        <taxon>Sphagnaceae</taxon>
        <taxon>Sphagnum</taxon>
    </lineage>
</organism>
<gene>
    <name evidence="2" type="ORF">CSSPJE1EN1_LOCUS15000</name>
</gene>
<feature type="region of interest" description="Disordered" evidence="1">
    <location>
        <begin position="508"/>
        <end position="539"/>
    </location>
</feature>
<evidence type="ECO:0000313" key="2">
    <source>
        <dbReference type="EMBL" id="CAK9269522.1"/>
    </source>
</evidence>
<dbReference type="Proteomes" id="UP001497444">
    <property type="component" value="Chromosome 2"/>
</dbReference>
<protein>
    <submittedName>
        <fullName evidence="2">Uncharacterized protein</fullName>
    </submittedName>
</protein>
<accession>A0ABP0WSY0</accession>
<feature type="compositionally biased region" description="Low complexity" evidence="1">
    <location>
        <begin position="116"/>
        <end position="127"/>
    </location>
</feature>
<evidence type="ECO:0000313" key="3">
    <source>
        <dbReference type="Proteomes" id="UP001497444"/>
    </source>
</evidence>
<keyword evidence="3" id="KW-1185">Reference proteome</keyword>
<feature type="compositionally biased region" description="Polar residues" evidence="1">
    <location>
        <begin position="137"/>
        <end position="148"/>
    </location>
</feature>
<reference evidence="2 3" key="1">
    <citation type="submission" date="2024-02" db="EMBL/GenBank/DDBJ databases">
        <authorList>
            <consortium name="ELIXIR-Norway"/>
            <consortium name="Elixir Norway"/>
        </authorList>
    </citation>
    <scope>NUCLEOTIDE SEQUENCE [LARGE SCALE GENOMIC DNA]</scope>
</reference>
<feature type="compositionally biased region" description="Low complexity" evidence="1">
    <location>
        <begin position="156"/>
        <end position="168"/>
    </location>
</feature>
<evidence type="ECO:0000256" key="1">
    <source>
        <dbReference type="SAM" id="MobiDB-lite"/>
    </source>
</evidence>
<proteinExistence type="predicted"/>
<sequence length="851" mass="93770">MWEVVCCRPGGCPGIVLSASKVAVIGEADQSQVLKKLKKVDRRAKLLSVHKQELQQGPVGPKPEEQEYQLRSSYYSEILQQSERCVQGKYAPYLQGSLVMGLPAIQPHNSNGQRDTSASSLTSSSNDPTPPSEEHPSLQQLRDGSDPSTVGALVGTTTTQDFSTQATTPGMGSGKDSQLESHEYNANLQDQKYVDLEASMDSVANDENLKLAMIASGCDELGSLATEVSNIAARATVIPTGSSEVSQVASGINDTSLIATQGEGEMGDPCMNSEDAMTEEHIFSLFIQHKLKCARKAIGVTQTPVDFMEACHGDVSEPVVTFGWRGLFEENRLEMIFPNAKCMSSILGVGIEFAKVVVDTSLKVNVIGIKQDEWEAKWQDALDKSSGFFDIVSIAMTGMMGPRHELSTTDYLTGKQSAKKHGVGLQNCNDALAYMASDDNESNYCLVLYEVLEYLLLKKVDAMIGKQCAGDGSSGQNTTGRENSANQTSEIQTFHQVLSLLNAWSLKGHQKSPGDDGDDDGGDEPQPSQEKQHKHGTKKFKKDVCEITVHPGAGGSFEMEGLQPAHTPEILCHASIDLTFEFEFEKNGRLGKQIKITVTTSFDLGKAAPLPELNDVFGWYQNPIMVSLRNCGDGILDSQNCELKEDPKETKIVAKTGQTHSNCSTSQNGAQVQGGYHNAHLGPIFQVMLGINKTKRKEETFAQEEAYENSSFNVLRGFQCQDRRSARESLLEYRFYRLPPVPVEVLHDPIERQKYLGFGMCEAVQPTFAGMWLIKPNDMDEHSSYIFFAERTLNQLLKVDQKREDKQVVQSYRVPIYVNHAMTHLYTIKHEYHILKEHGILPNVMRVGIVG</sequence>
<feature type="region of interest" description="Disordered" evidence="1">
    <location>
        <begin position="104"/>
        <end position="179"/>
    </location>
</feature>